<reference evidence="3" key="1">
    <citation type="journal article" date="2019" name="Curr. Biol.">
        <title>Genome Sequence of Striga asiatica Provides Insight into the Evolution of Plant Parasitism.</title>
        <authorList>
            <person name="Yoshida S."/>
            <person name="Kim S."/>
            <person name="Wafula E.K."/>
            <person name="Tanskanen J."/>
            <person name="Kim Y.M."/>
            <person name="Honaas L."/>
            <person name="Yang Z."/>
            <person name="Spallek T."/>
            <person name="Conn C.E."/>
            <person name="Ichihashi Y."/>
            <person name="Cheong K."/>
            <person name="Cui S."/>
            <person name="Der J.P."/>
            <person name="Gundlach H."/>
            <person name="Jiao Y."/>
            <person name="Hori C."/>
            <person name="Ishida J.K."/>
            <person name="Kasahara H."/>
            <person name="Kiba T."/>
            <person name="Kim M.S."/>
            <person name="Koo N."/>
            <person name="Laohavisit A."/>
            <person name="Lee Y.H."/>
            <person name="Lumba S."/>
            <person name="McCourt P."/>
            <person name="Mortimer J.C."/>
            <person name="Mutuku J.M."/>
            <person name="Nomura T."/>
            <person name="Sasaki-Sekimoto Y."/>
            <person name="Seto Y."/>
            <person name="Wang Y."/>
            <person name="Wakatake T."/>
            <person name="Sakakibara H."/>
            <person name="Demura T."/>
            <person name="Yamaguchi S."/>
            <person name="Yoneyama K."/>
            <person name="Manabe R.I."/>
            <person name="Nelson D.C."/>
            <person name="Schulman A.H."/>
            <person name="Timko M.P."/>
            <person name="dePamphilis C.W."/>
            <person name="Choi D."/>
            <person name="Shirasu K."/>
        </authorList>
    </citation>
    <scope>NUCLEOTIDE SEQUENCE [LARGE SCALE GENOMIC DNA]</scope>
    <source>
        <strain evidence="3">cv. UVA1</strain>
    </source>
</reference>
<evidence type="ECO:0000313" key="2">
    <source>
        <dbReference type="EMBL" id="GER53081.1"/>
    </source>
</evidence>
<comment type="caution">
    <text evidence="2">The sequence shown here is derived from an EMBL/GenBank/DDBJ whole genome shotgun (WGS) entry which is preliminary data.</text>
</comment>
<sequence length="171" mass="19212">MNILRSNREENRVYRVIRGGQKPVITHPFSENCSSRNRPRTGPTPHCPTQRRRLTPFHPSLPPRPHPPLHRRRMAPPLLLPPDAPREVVHGEDQEVRRGARAAAAHRRALPRRLPHPAPPSATVSGVLLRREEPLAPGSGARRRLYGDLSGHWRVRKAARVEGILGGGEQL</sequence>
<gene>
    <name evidence="2" type="ORF">STAS_30572</name>
</gene>
<keyword evidence="3" id="KW-1185">Reference proteome</keyword>
<dbReference type="AlphaFoldDB" id="A0A5A7R9X6"/>
<dbReference type="Proteomes" id="UP000325081">
    <property type="component" value="Unassembled WGS sequence"/>
</dbReference>
<feature type="region of interest" description="Disordered" evidence="1">
    <location>
        <begin position="25"/>
        <end position="86"/>
    </location>
</feature>
<name>A0A5A7R9X6_STRAF</name>
<accession>A0A5A7R9X6</accession>
<feature type="non-terminal residue" evidence="2">
    <location>
        <position position="171"/>
    </location>
</feature>
<evidence type="ECO:0000313" key="3">
    <source>
        <dbReference type="Proteomes" id="UP000325081"/>
    </source>
</evidence>
<evidence type="ECO:0000256" key="1">
    <source>
        <dbReference type="SAM" id="MobiDB-lite"/>
    </source>
</evidence>
<organism evidence="2 3">
    <name type="scientific">Striga asiatica</name>
    <name type="common">Asiatic witchweed</name>
    <name type="synonym">Buchnera asiatica</name>
    <dbReference type="NCBI Taxonomy" id="4170"/>
    <lineage>
        <taxon>Eukaryota</taxon>
        <taxon>Viridiplantae</taxon>
        <taxon>Streptophyta</taxon>
        <taxon>Embryophyta</taxon>
        <taxon>Tracheophyta</taxon>
        <taxon>Spermatophyta</taxon>
        <taxon>Magnoliopsida</taxon>
        <taxon>eudicotyledons</taxon>
        <taxon>Gunneridae</taxon>
        <taxon>Pentapetalae</taxon>
        <taxon>asterids</taxon>
        <taxon>lamiids</taxon>
        <taxon>Lamiales</taxon>
        <taxon>Orobanchaceae</taxon>
        <taxon>Buchnereae</taxon>
        <taxon>Striga</taxon>
    </lineage>
</organism>
<protein>
    <submittedName>
        <fullName evidence="2">V-set and immunoglobulin domain-containing protein 10-like</fullName>
    </submittedName>
</protein>
<proteinExistence type="predicted"/>
<dbReference type="EMBL" id="BKCP01010514">
    <property type="protein sequence ID" value="GER53081.1"/>
    <property type="molecule type" value="Genomic_DNA"/>
</dbReference>